<keyword evidence="5 6" id="KW-0472">Membrane</keyword>
<evidence type="ECO:0000313" key="8">
    <source>
        <dbReference type="EMBL" id="KAA6129700.1"/>
    </source>
</evidence>
<gene>
    <name evidence="8" type="ORF">F1599_05455</name>
</gene>
<feature type="transmembrane region" description="Helical" evidence="6">
    <location>
        <begin position="285"/>
        <end position="305"/>
    </location>
</feature>
<evidence type="ECO:0000313" key="9">
    <source>
        <dbReference type="Proteomes" id="UP000324324"/>
    </source>
</evidence>
<dbReference type="RefSeq" id="WP_149319896.1">
    <property type="nucleotide sequence ID" value="NZ_VWRN01000017.1"/>
</dbReference>
<evidence type="ECO:0000256" key="1">
    <source>
        <dbReference type="ARBA" id="ARBA00004651"/>
    </source>
</evidence>
<dbReference type="InterPro" id="IPR018076">
    <property type="entry name" value="T2SS_GspF_dom"/>
</dbReference>
<feature type="transmembrane region" description="Helical" evidence="6">
    <location>
        <begin position="252"/>
        <end position="273"/>
    </location>
</feature>
<keyword evidence="3 6" id="KW-0812">Transmembrane</keyword>
<sequence length="308" mass="33641">MSSAALAIAAIALLLLGAGLLLLAQAGTRAQREAARAFVQAQTEQVRSRYASAAELPPVTGPRDFKRRWADLLRRADLEPTRRTYLLWGGPPLLLCAAALIGGGLVAAAAMAVVCLAICACLLWRRTIRFHQRLCEQLPGFLDGVVRLMTIGSAVPAAFQHAIGNTELPLRQCLVQAVHLQRAGKELDQAVMQVARSYRFDELILLASVLRLATRYGGRADIVMERTAAYMRDREQAQRELSALSAETRMSAWILGLLPVVVAGLMFVFNAGYLLMMWNDPSGRLMLMAAFGLEIVGALLLYRLARSV</sequence>
<protein>
    <recommendedName>
        <fullName evidence="7">Type II secretion system protein GspF domain-containing protein</fullName>
    </recommendedName>
</protein>
<feature type="domain" description="Type II secretion system protein GspF" evidence="7">
    <location>
        <begin position="141"/>
        <end position="266"/>
    </location>
</feature>
<evidence type="ECO:0000256" key="5">
    <source>
        <dbReference type="ARBA" id="ARBA00023136"/>
    </source>
</evidence>
<evidence type="ECO:0000256" key="4">
    <source>
        <dbReference type="ARBA" id="ARBA00022989"/>
    </source>
</evidence>
<name>A0A5M8B705_9BURK</name>
<reference evidence="8 9" key="1">
    <citation type="submission" date="2019-09" db="EMBL/GenBank/DDBJ databases">
        <title>Isolation of a novel species in the genus Cupriavidus from patients with sepsis using whole genome sequencing.</title>
        <authorList>
            <person name="Kweon O.J."/>
            <person name="Lee M.-K."/>
        </authorList>
    </citation>
    <scope>NUCLEOTIDE SEQUENCE [LARGE SCALE GENOMIC DNA]</scope>
    <source>
        <strain evidence="8 9">MKL-01</strain>
    </source>
</reference>
<dbReference type="Pfam" id="PF00482">
    <property type="entry name" value="T2SSF"/>
    <property type="match status" value="1"/>
</dbReference>
<keyword evidence="9" id="KW-1185">Reference proteome</keyword>
<evidence type="ECO:0000259" key="7">
    <source>
        <dbReference type="Pfam" id="PF00482"/>
    </source>
</evidence>
<keyword evidence="4 6" id="KW-1133">Transmembrane helix</keyword>
<evidence type="ECO:0000256" key="6">
    <source>
        <dbReference type="SAM" id="Phobius"/>
    </source>
</evidence>
<accession>A0A5M8B705</accession>
<comment type="subcellular location">
    <subcellularLocation>
        <location evidence="1">Cell membrane</location>
        <topology evidence="1">Multi-pass membrane protein</topology>
    </subcellularLocation>
</comment>
<evidence type="ECO:0000256" key="3">
    <source>
        <dbReference type="ARBA" id="ARBA00022692"/>
    </source>
</evidence>
<dbReference type="PANTHER" id="PTHR35007">
    <property type="entry name" value="INTEGRAL MEMBRANE PROTEIN-RELATED"/>
    <property type="match status" value="1"/>
</dbReference>
<dbReference type="PANTHER" id="PTHR35007:SF1">
    <property type="entry name" value="PILUS ASSEMBLY PROTEIN"/>
    <property type="match status" value="1"/>
</dbReference>
<dbReference type="GO" id="GO:0005886">
    <property type="term" value="C:plasma membrane"/>
    <property type="evidence" value="ECO:0007669"/>
    <property type="project" value="UniProtKB-SubCell"/>
</dbReference>
<feature type="transmembrane region" description="Helical" evidence="6">
    <location>
        <begin position="92"/>
        <end position="124"/>
    </location>
</feature>
<keyword evidence="2" id="KW-1003">Cell membrane</keyword>
<dbReference type="Proteomes" id="UP000324324">
    <property type="component" value="Unassembled WGS sequence"/>
</dbReference>
<dbReference type="EMBL" id="VWRN01000017">
    <property type="protein sequence ID" value="KAA6129700.1"/>
    <property type="molecule type" value="Genomic_DNA"/>
</dbReference>
<evidence type="ECO:0000256" key="2">
    <source>
        <dbReference type="ARBA" id="ARBA00022475"/>
    </source>
</evidence>
<organism evidence="8 9">
    <name type="scientific">Cupriavidus cauae</name>
    <dbReference type="NCBI Taxonomy" id="2608999"/>
    <lineage>
        <taxon>Bacteria</taxon>
        <taxon>Pseudomonadati</taxon>
        <taxon>Pseudomonadota</taxon>
        <taxon>Betaproteobacteria</taxon>
        <taxon>Burkholderiales</taxon>
        <taxon>Burkholderiaceae</taxon>
        <taxon>Cupriavidus</taxon>
    </lineage>
</organism>
<dbReference type="AlphaFoldDB" id="A0A5M8B705"/>
<comment type="caution">
    <text evidence="8">The sequence shown here is derived from an EMBL/GenBank/DDBJ whole genome shotgun (WGS) entry which is preliminary data.</text>
</comment>
<proteinExistence type="predicted"/>